<dbReference type="PANTHER" id="PTHR30071">
    <property type="entry name" value="HEME EXPORTER PROTEIN C"/>
    <property type="match status" value="1"/>
</dbReference>
<evidence type="ECO:0000259" key="6">
    <source>
        <dbReference type="Pfam" id="PF01578"/>
    </source>
</evidence>
<dbReference type="KEGG" id="seqo:SE1039_14930"/>
<dbReference type="eggNOG" id="COG0755">
    <property type="taxonomic scope" value="Bacteria"/>
</dbReference>
<keyword evidence="4 5" id="KW-0472">Membrane</keyword>
<dbReference type="GO" id="GO:0005886">
    <property type="term" value="C:plasma membrane"/>
    <property type="evidence" value="ECO:0007669"/>
    <property type="project" value="TreeGrafter"/>
</dbReference>
<evidence type="ECO:0000256" key="4">
    <source>
        <dbReference type="ARBA" id="ARBA00023136"/>
    </source>
</evidence>
<feature type="transmembrane region" description="Helical" evidence="5">
    <location>
        <begin position="6"/>
        <end position="26"/>
    </location>
</feature>
<feature type="domain" description="Cytochrome c assembly protein" evidence="6">
    <location>
        <begin position="67"/>
        <end position="263"/>
    </location>
</feature>
<reference evidence="8" key="2">
    <citation type="submission" date="2015-11" db="EMBL/GenBank/DDBJ databases">
        <authorList>
            <person name="Wolfe B.E."/>
        </authorList>
    </citation>
    <scope>NUCLEOTIDE SEQUENCE</scope>
    <source>
        <strain evidence="8">738_7</strain>
    </source>
</reference>
<comment type="caution">
    <text evidence="7">The sequence shown here is derived from an EMBL/GenBank/DDBJ whole genome shotgun (WGS) entry which is preliminary data.</text>
</comment>
<proteinExistence type="predicted"/>
<evidence type="ECO:0000313" key="8">
    <source>
        <dbReference type="EMBL" id="OEK51874.1"/>
    </source>
</evidence>
<feature type="transmembrane region" description="Helical" evidence="5">
    <location>
        <begin position="133"/>
        <end position="158"/>
    </location>
</feature>
<dbReference type="GO" id="GO:0020037">
    <property type="term" value="F:heme binding"/>
    <property type="evidence" value="ECO:0007669"/>
    <property type="project" value="InterPro"/>
</dbReference>
<evidence type="ECO:0000313" key="9">
    <source>
        <dbReference type="Proteomes" id="UP000095464"/>
    </source>
</evidence>
<feature type="transmembrane region" description="Helical" evidence="5">
    <location>
        <begin position="221"/>
        <end position="237"/>
    </location>
</feature>
<evidence type="ECO:0000256" key="2">
    <source>
        <dbReference type="ARBA" id="ARBA00022692"/>
    </source>
</evidence>
<reference evidence="9" key="1">
    <citation type="submission" date="2015-11" db="EMBL/GenBank/DDBJ databases">
        <title>Genomic diversity of Staphylococcus saprophyticus strains from urinary tract infections, animal surfaces, and fermented foods.</title>
        <authorList>
            <person name="Wolfe B.E."/>
        </authorList>
    </citation>
    <scope>NUCLEOTIDE SEQUENCE [LARGE SCALE GENOMIC DNA]</scope>
    <source>
        <strain evidence="9">738_7</strain>
    </source>
</reference>
<feature type="transmembrane region" description="Helical" evidence="5">
    <location>
        <begin position="72"/>
        <end position="90"/>
    </location>
</feature>
<dbReference type="STRING" id="246432.SE1039_14930"/>
<evidence type="ECO:0000313" key="7">
    <source>
        <dbReference type="EMBL" id="MDG0845181.1"/>
    </source>
</evidence>
<evidence type="ECO:0000256" key="5">
    <source>
        <dbReference type="SAM" id="Phobius"/>
    </source>
</evidence>
<reference evidence="7" key="3">
    <citation type="submission" date="2022-05" db="EMBL/GenBank/DDBJ databases">
        <title>Comparative genomics of Staphylococcus equorum isolates.</title>
        <authorList>
            <person name="Luelf R.H."/>
        </authorList>
    </citation>
    <scope>NUCLEOTIDE SEQUENCE</scope>
    <source>
        <strain evidence="7">TMW 2.2497</strain>
    </source>
</reference>
<evidence type="ECO:0000256" key="1">
    <source>
        <dbReference type="ARBA" id="ARBA00004141"/>
    </source>
</evidence>
<feature type="transmembrane region" description="Helical" evidence="5">
    <location>
        <begin position="249"/>
        <end position="269"/>
    </location>
</feature>
<dbReference type="OrthoDB" id="2417400at2"/>
<protein>
    <submittedName>
        <fullName evidence="8">Cytochrome C assembly protein</fullName>
    </submittedName>
    <submittedName>
        <fullName evidence="7">Cytochrome c biogenesis protein</fullName>
    </submittedName>
</protein>
<dbReference type="Proteomes" id="UP000095464">
    <property type="component" value="Unassembled WGS sequence"/>
</dbReference>
<keyword evidence="3 5" id="KW-1133">Transmembrane helix</keyword>
<dbReference type="RefSeq" id="WP_002507386.1">
    <property type="nucleotide sequence ID" value="NZ_CBCPHY010000001.1"/>
</dbReference>
<feature type="transmembrane region" description="Helical" evidence="5">
    <location>
        <begin position="97"/>
        <end position="113"/>
    </location>
</feature>
<dbReference type="PANTHER" id="PTHR30071:SF15">
    <property type="entry name" value="PROTEIN HEMX"/>
    <property type="match status" value="1"/>
</dbReference>
<accession>A0A1B1G7E0</accession>
<feature type="transmembrane region" description="Helical" evidence="5">
    <location>
        <begin position="179"/>
        <end position="201"/>
    </location>
</feature>
<dbReference type="Proteomes" id="UP001152422">
    <property type="component" value="Unassembled WGS sequence"/>
</dbReference>
<organism evidence="7 10">
    <name type="scientific">Staphylococcus equorum</name>
    <dbReference type="NCBI Taxonomy" id="246432"/>
    <lineage>
        <taxon>Bacteria</taxon>
        <taxon>Bacillati</taxon>
        <taxon>Bacillota</taxon>
        <taxon>Bacilli</taxon>
        <taxon>Bacillales</taxon>
        <taxon>Staphylococcaceae</taxon>
        <taxon>Staphylococcus</taxon>
    </lineage>
</organism>
<sequence>MQEFSFIRLNELILLIYLFSIACYFFDFVKKHYKVRKIGFVTLGIVWVLQTISLSIYANVTKQIPLGNVFDVFFALAWLIISISIVISVIKQINFSIFLFNLIGFVLIAINTFQPMHYQSAGDKLSIINELLIVHIAFAIISYALFAFAFVNCILYLIQYKNLKQKRFNQKYFRIGSVATLEQVVFYSSLIGFIFIILSIILGTQWGINTLGLHILNDPKVVMSIIIALLYGIYIIFRVRHTLSKHNLIYFNLSLFCLSMINLIFASHISDFHQWTGI</sequence>
<dbReference type="GO" id="GO:0017004">
    <property type="term" value="P:cytochrome complex assembly"/>
    <property type="evidence" value="ECO:0007669"/>
    <property type="project" value="InterPro"/>
</dbReference>
<dbReference type="InterPro" id="IPR045062">
    <property type="entry name" value="Cyt_c_biogenesis_CcsA/CcmC"/>
</dbReference>
<dbReference type="EMBL" id="LNPX01000053">
    <property type="protein sequence ID" value="OEK51874.1"/>
    <property type="molecule type" value="Genomic_DNA"/>
</dbReference>
<evidence type="ECO:0000313" key="10">
    <source>
        <dbReference type="Proteomes" id="UP001152422"/>
    </source>
</evidence>
<dbReference type="EMBL" id="JAMBQA010000001">
    <property type="protein sequence ID" value="MDG0845181.1"/>
    <property type="molecule type" value="Genomic_DNA"/>
</dbReference>
<keyword evidence="2 5" id="KW-0812">Transmembrane</keyword>
<dbReference type="Pfam" id="PF01578">
    <property type="entry name" value="Cytochrom_C_asm"/>
    <property type="match status" value="1"/>
</dbReference>
<dbReference type="InterPro" id="IPR002541">
    <property type="entry name" value="Cyt_c_assembly"/>
</dbReference>
<gene>
    <name evidence="8" type="ORF">ASS94_12715</name>
    <name evidence="7" type="ORF">M4L89_02830</name>
</gene>
<keyword evidence="10" id="KW-1185">Reference proteome</keyword>
<name>A0A1B1G7E0_9STAP</name>
<dbReference type="AlphaFoldDB" id="A0A1B1G7E0"/>
<feature type="transmembrane region" description="Helical" evidence="5">
    <location>
        <begin position="38"/>
        <end position="60"/>
    </location>
</feature>
<comment type="subcellular location">
    <subcellularLocation>
        <location evidence="1">Membrane</location>
        <topology evidence="1">Multi-pass membrane protein</topology>
    </subcellularLocation>
</comment>
<dbReference type="GeneID" id="69845700"/>
<evidence type="ECO:0000256" key="3">
    <source>
        <dbReference type="ARBA" id="ARBA00022989"/>
    </source>
</evidence>